<reference evidence="2" key="7">
    <citation type="journal article" date="2005" name="Science">
        <title>The Transcriptional Landscape of the Mammalian Genome.</title>
        <authorList>
            <consortium name="The FANTOM Consortium"/>
            <consortium name="Riken Genome Exploration Research Group and Genome Science Group (Genome Network Project Core Group)"/>
        </authorList>
    </citation>
    <scope>NUCLEOTIDE SEQUENCE</scope>
    <source>
        <strain evidence="2">C57BL/6J</strain>
        <tissue evidence="2">Thymus</tissue>
    </source>
</reference>
<dbReference type="InterPro" id="IPR051632">
    <property type="entry name" value="Rho_GEF"/>
</dbReference>
<evidence type="ECO:0008006" key="4">
    <source>
        <dbReference type="Google" id="ProtNLM"/>
    </source>
</evidence>
<dbReference type="EMBL" id="AK162999">
    <property type="protein sequence ID" value="BAE37150.1"/>
    <property type="molecule type" value="mRNA"/>
</dbReference>
<reference evidence="2" key="4">
    <citation type="journal article" date="2001" name="Nature">
        <title>Functional annotation of a full-length mouse cDNA collection.</title>
        <authorList>
            <consortium name="The RIKEN Genome Exploration Research Group Phase II Team and the FANTOM Consortium"/>
        </authorList>
    </citation>
    <scope>NUCLEOTIDE SEQUENCE</scope>
    <source>
        <strain evidence="2">C57BL/6J</strain>
        <tissue evidence="2">Thymus</tissue>
    </source>
</reference>
<dbReference type="AlphaFoldDB" id="Q3TR80"/>
<evidence type="ECO:0000313" key="2">
    <source>
        <dbReference type="EMBL" id="BAE37150.1"/>
    </source>
</evidence>
<reference evidence="2" key="3">
    <citation type="journal article" date="2000" name="Genome Res.">
        <title>RIKEN integrated sequence analysis (RISA) system--384-format sequencing pipeline with 384 multicapillary sequencer.</title>
        <authorList>
            <person name="Shibata K."/>
            <person name="Itoh M."/>
            <person name="Aizawa K."/>
            <person name="Nagaoka S."/>
            <person name="Sasaki N."/>
            <person name="Carninci P."/>
            <person name="Konno H."/>
            <person name="Akiyama J."/>
            <person name="Nishi K."/>
            <person name="Kitsunai T."/>
            <person name="Tashiro H."/>
            <person name="Itoh M."/>
            <person name="Sumi N."/>
            <person name="Ishii Y."/>
            <person name="Nakamura S."/>
            <person name="Hazama M."/>
            <person name="Nishine T."/>
            <person name="Harada A."/>
            <person name="Yamamoto R."/>
            <person name="Matsumoto H."/>
            <person name="Sakaguchi S."/>
            <person name="Ikegami T."/>
            <person name="Kashiwagi K."/>
            <person name="Fujiwake S."/>
            <person name="Inoue K."/>
            <person name="Togawa Y."/>
            <person name="Izawa M."/>
            <person name="Ohara E."/>
            <person name="Watahiki M."/>
            <person name="Yoneda Y."/>
            <person name="Ishikawa T."/>
            <person name="Ozawa K."/>
            <person name="Tanaka T."/>
            <person name="Matsuura S."/>
            <person name="Kawai J."/>
            <person name="Okazaki Y."/>
            <person name="Muramatsu M."/>
            <person name="Inoue Y."/>
            <person name="Kira A."/>
            <person name="Hayashizaki Y."/>
        </authorList>
    </citation>
    <scope>NUCLEOTIDE SEQUENCE</scope>
    <source>
        <strain evidence="2">C57BL/6J</strain>
        <tissue evidence="2">Thymus</tissue>
    </source>
</reference>
<dbReference type="MGI" id="MGI:2676556">
    <property type="gene designation" value="Akap13"/>
</dbReference>
<feature type="region of interest" description="Disordered" evidence="1">
    <location>
        <begin position="89"/>
        <end position="204"/>
    </location>
</feature>
<feature type="compositionally biased region" description="Polar residues" evidence="1">
    <location>
        <begin position="143"/>
        <end position="165"/>
    </location>
</feature>
<feature type="region of interest" description="Disordered" evidence="1">
    <location>
        <begin position="216"/>
        <end position="238"/>
    </location>
</feature>
<proteinExistence type="evidence at transcript level"/>
<dbReference type="PANTHER" id="PTHR13944:SF18">
    <property type="entry name" value="A-KINASE ANCHOR PROTEIN 13"/>
    <property type="match status" value="1"/>
</dbReference>
<organism evidence="2">
    <name type="scientific">Mus musculus</name>
    <name type="common">Mouse</name>
    <dbReference type="NCBI Taxonomy" id="10090"/>
    <lineage>
        <taxon>Eukaryota</taxon>
        <taxon>Metazoa</taxon>
        <taxon>Chordata</taxon>
        <taxon>Craniata</taxon>
        <taxon>Vertebrata</taxon>
        <taxon>Euteleostomi</taxon>
        <taxon>Mammalia</taxon>
        <taxon>Eutheria</taxon>
        <taxon>Euarchontoglires</taxon>
        <taxon>Glires</taxon>
        <taxon>Rodentia</taxon>
        <taxon>Myomorpha</taxon>
        <taxon>Muroidea</taxon>
        <taxon>Muridae</taxon>
        <taxon>Murinae</taxon>
        <taxon>Mus</taxon>
        <taxon>Mus</taxon>
    </lineage>
</organism>
<evidence type="ECO:0000256" key="1">
    <source>
        <dbReference type="SAM" id="MobiDB-lite"/>
    </source>
</evidence>
<sequence length="238" mass="25580">MPDTRTGDEVDLLSRISAASEEEAVGNGAATPKMKQGPGTQAINRESWCAIEPCPEAASLLASKQSSECRSFIDVGLGTECASKEGMLQRVSGSESDLFHSPSDEMDSIIFPKPEEEQLLCDTTGSSSSTDDTASLDRHSSHGSDVSLPQTSKLNRSRNHQSANGFFSPGVEAPESRESESEPAGSGEMEEEEMDSITEVPANCSFLRSSMRSLSPFRRHSWGPGKNAASDAEMNQRR</sequence>
<evidence type="ECO:0000313" key="3">
    <source>
        <dbReference type="MGI" id="MGI:2676556"/>
    </source>
</evidence>
<reference evidence="2" key="8">
    <citation type="journal article" date="2005" name="Science">
        <title>Antisense Transcription in the Mammalian Transcriptome.</title>
        <authorList>
            <consortium name="RIKEN Genome Exploration Research Group and Genome Science Group (Genome Network Project Core Group) and the FANTOM Consortium"/>
        </authorList>
    </citation>
    <scope>NUCLEOTIDE SEQUENCE</scope>
    <source>
        <strain evidence="2">C57BL/6J</strain>
        <tissue evidence="2">Thymus</tissue>
    </source>
</reference>
<reference evidence="2" key="5">
    <citation type="journal article" date="2002" name="Nature">
        <title>Analysis of the mouse transcriptome based on functional annotation of 60,770 full-length cDNAs.</title>
        <authorList>
            <consortium name="The FANTOM Consortium and the RIKEN Genome Exploration Research Group Phase I and II Team"/>
        </authorList>
    </citation>
    <scope>NUCLEOTIDE SEQUENCE</scope>
    <source>
        <strain evidence="2">C57BL/6J</strain>
        <tissue evidence="2">Thymus</tissue>
    </source>
</reference>
<reference evidence="2" key="2">
    <citation type="journal article" date="2000" name="Genome Res.">
        <title>Normalization and subtraction of cap-trapper-selected cDNAs to prepare full-length cDNA libraries for rapid discovery of new genes.</title>
        <authorList>
            <person name="Carninci P."/>
            <person name="Shibata Y."/>
            <person name="Hayatsu N."/>
            <person name="Sugahara Y."/>
            <person name="Shibata K."/>
            <person name="Itoh M."/>
            <person name="Konno H."/>
            <person name="Okazaki Y."/>
            <person name="Muramatsu M."/>
            <person name="Hayashizaki Y."/>
        </authorList>
    </citation>
    <scope>NUCLEOTIDE SEQUENCE</scope>
    <source>
        <strain evidence="2">C57BL/6J</strain>
        <tissue evidence="2">Thymus</tissue>
    </source>
</reference>
<dbReference type="PeptideAtlas" id="Q3TR80"/>
<reference evidence="2" key="6">
    <citation type="submission" date="2004-04" db="EMBL/GenBank/DDBJ databases">
        <authorList>
            <person name="Arakawa T."/>
            <person name="Carninci P."/>
            <person name="Fukuda S."/>
            <person name="Hashizume W."/>
            <person name="Hayashida K."/>
            <person name="Hori F."/>
            <person name="Iida J."/>
            <person name="Imamura K."/>
            <person name="Imotani K."/>
            <person name="Itoh M."/>
            <person name="Kanagawa S."/>
            <person name="Kawai J."/>
            <person name="Kojima M."/>
            <person name="Konno H."/>
            <person name="Murata M."/>
            <person name="Nakamura M."/>
            <person name="Ninomiya N."/>
            <person name="Nishiyori H."/>
            <person name="Nomura K."/>
            <person name="Ohno M."/>
            <person name="Sakazume N."/>
            <person name="Sano H."/>
            <person name="Sasaki D."/>
            <person name="Shibata K."/>
            <person name="Shiraki T."/>
            <person name="Tagami M."/>
            <person name="Tagami Y."/>
            <person name="Waki K."/>
            <person name="Watahiki A."/>
            <person name="Muramatsu M."/>
            <person name="Hayashizaki Y."/>
        </authorList>
    </citation>
    <scope>NUCLEOTIDE SEQUENCE</scope>
    <source>
        <strain evidence="2">C57BL/6J</strain>
        <tissue evidence="2">Thymus</tissue>
    </source>
</reference>
<feature type="compositionally biased region" description="Low complexity" evidence="1">
    <location>
        <begin position="122"/>
        <end position="133"/>
    </location>
</feature>
<dbReference type="UCSC" id="uc009hws.1">
    <property type="organism name" value="mouse"/>
</dbReference>
<dbReference type="PANTHER" id="PTHR13944">
    <property type="entry name" value="AGAP007712-PA"/>
    <property type="match status" value="1"/>
</dbReference>
<protein>
    <recommendedName>
        <fullName evidence="4">A-kinase anchor protein 13</fullName>
    </recommendedName>
</protein>
<accession>Q3TR80</accession>
<name>Q3TR80_MOUSE</name>
<feature type="region of interest" description="Disordered" evidence="1">
    <location>
        <begin position="17"/>
        <end position="40"/>
    </location>
</feature>
<gene>
    <name evidence="3" type="primary">Akap13</name>
</gene>
<dbReference type="AGR" id="MGI:2676556"/>
<reference evidence="2" key="1">
    <citation type="journal article" date="1999" name="Methods Enzymol.">
        <title>High-efficiency full-length cDNA cloning.</title>
        <authorList>
            <person name="Carninci P."/>
            <person name="Hayashizaki Y."/>
        </authorList>
    </citation>
    <scope>NUCLEOTIDE SEQUENCE</scope>
    <source>
        <strain evidence="2">C57BL/6J</strain>
        <tissue evidence="2">Thymus</tissue>
    </source>
</reference>